<feature type="domain" description="SAC3/GANP/THP3 conserved" evidence="1">
    <location>
        <begin position="114"/>
        <end position="234"/>
    </location>
</feature>
<proteinExistence type="predicted"/>
<dbReference type="Pfam" id="PF03399">
    <property type="entry name" value="SAC3_GANP"/>
    <property type="match status" value="2"/>
</dbReference>
<dbReference type="OrthoDB" id="199574at2759"/>
<evidence type="ECO:0000313" key="2">
    <source>
        <dbReference type="EMBL" id="ORY49459.1"/>
    </source>
</evidence>
<evidence type="ECO:0000259" key="1">
    <source>
        <dbReference type="Pfam" id="PF03399"/>
    </source>
</evidence>
<dbReference type="GO" id="GO:0005634">
    <property type="term" value="C:nucleus"/>
    <property type="evidence" value="ECO:0007669"/>
    <property type="project" value="TreeGrafter"/>
</dbReference>
<evidence type="ECO:0000313" key="3">
    <source>
        <dbReference type="Proteomes" id="UP000193642"/>
    </source>
</evidence>
<reference evidence="2 3" key="1">
    <citation type="submission" date="2016-07" db="EMBL/GenBank/DDBJ databases">
        <title>Pervasive Adenine N6-methylation of Active Genes in Fungi.</title>
        <authorList>
            <consortium name="DOE Joint Genome Institute"/>
            <person name="Mondo S.J."/>
            <person name="Dannebaum R.O."/>
            <person name="Kuo R.C."/>
            <person name="Labutti K."/>
            <person name="Haridas S."/>
            <person name="Kuo A."/>
            <person name="Salamov A."/>
            <person name="Ahrendt S.R."/>
            <person name="Lipzen A."/>
            <person name="Sullivan W."/>
            <person name="Andreopoulos W.B."/>
            <person name="Clum A."/>
            <person name="Lindquist E."/>
            <person name="Daum C."/>
            <person name="Ramamoorthy G.K."/>
            <person name="Gryganskyi A."/>
            <person name="Culley D."/>
            <person name="Magnuson J.K."/>
            <person name="James T.Y."/>
            <person name="O'Malley M.A."/>
            <person name="Stajich J.E."/>
            <person name="Spatafora J.W."/>
            <person name="Visel A."/>
            <person name="Grigoriev I.V."/>
        </authorList>
    </citation>
    <scope>NUCLEOTIDE SEQUENCE [LARGE SCALE GENOMIC DNA]</scope>
    <source>
        <strain evidence="2 3">JEL800</strain>
    </source>
</reference>
<dbReference type="InterPro" id="IPR005062">
    <property type="entry name" value="SAC3/GANP/THP3_conserved"/>
</dbReference>
<comment type="caution">
    <text evidence="2">The sequence shown here is derived from an EMBL/GenBank/DDBJ whole genome shotgun (WGS) entry which is preliminary data.</text>
</comment>
<protein>
    <recommendedName>
        <fullName evidence="1">SAC3/GANP/THP3 conserved domain-containing protein</fullName>
    </recommendedName>
</protein>
<accession>A0A1Y2CQY8</accession>
<feature type="domain" description="SAC3/GANP/THP3 conserved" evidence="1">
    <location>
        <begin position="37"/>
        <end position="103"/>
    </location>
</feature>
<dbReference type="PANTHER" id="PTHR12436:SF4">
    <property type="entry name" value="LEUKOCYTE RECEPTOR CLUSTER MEMBER 8"/>
    <property type="match status" value="1"/>
</dbReference>
<name>A0A1Y2CQY8_9FUNG</name>
<gene>
    <name evidence="2" type="ORF">BCR33DRAFT_657076</name>
</gene>
<sequence length="327" mass="37076">MAAAIARGEENKDVIDWDEYTIVGLCQKLEKSYLRLTSAPDPATVRPLPVLRKTLDLLGQKWKQDQNYTYICDQFKSLRQDLTVQRIKNEFTVKVYESHARIALEKGDVGEYNQCQAQLKELYRLGLPGSKDEFLGYRILYMVYTLNRTEQVKILSDLTPPETQSPPIRHALGVRMAVSTGDYHTLFQLYNTCPYMSVYLMDLFLERERVKALKTLSRAFRPSLRVAYLAGELGFVVAGEEGERRREGVLECWEWLKGLGAVFVPGPEVEVEVTLGKGKKAKVVKRVMKKEVGWEDVAVDMKASVGVFLAKMNEVVGKGVDIKGQIA</sequence>
<dbReference type="AlphaFoldDB" id="A0A1Y2CQY8"/>
<organism evidence="2 3">
    <name type="scientific">Rhizoclosmatium globosum</name>
    <dbReference type="NCBI Taxonomy" id="329046"/>
    <lineage>
        <taxon>Eukaryota</taxon>
        <taxon>Fungi</taxon>
        <taxon>Fungi incertae sedis</taxon>
        <taxon>Chytridiomycota</taxon>
        <taxon>Chytridiomycota incertae sedis</taxon>
        <taxon>Chytridiomycetes</taxon>
        <taxon>Chytridiales</taxon>
        <taxon>Chytriomycetaceae</taxon>
        <taxon>Rhizoclosmatium</taxon>
    </lineage>
</organism>
<keyword evidence="3" id="KW-1185">Reference proteome</keyword>
<dbReference type="EMBL" id="MCGO01000009">
    <property type="protein sequence ID" value="ORY49459.1"/>
    <property type="molecule type" value="Genomic_DNA"/>
</dbReference>
<dbReference type="Proteomes" id="UP000193642">
    <property type="component" value="Unassembled WGS sequence"/>
</dbReference>
<dbReference type="PANTHER" id="PTHR12436">
    <property type="entry name" value="80 KDA MCM3-ASSOCIATED PROTEIN"/>
    <property type="match status" value="1"/>
</dbReference>
<dbReference type="Gene3D" id="1.25.40.990">
    <property type="match status" value="1"/>
</dbReference>
<dbReference type="InterPro" id="IPR045107">
    <property type="entry name" value="SAC3/GANP/THP3"/>
</dbReference>
<dbReference type="STRING" id="329046.A0A1Y2CQY8"/>